<evidence type="ECO:0000313" key="3">
    <source>
        <dbReference type="Proteomes" id="UP000821866"/>
    </source>
</evidence>
<evidence type="ECO:0000313" key="2">
    <source>
        <dbReference type="EMBL" id="KAH8034141.1"/>
    </source>
</evidence>
<evidence type="ECO:0000256" key="1">
    <source>
        <dbReference type="SAM" id="MobiDB-lite"/>
    </source>
</evidence>
<accession>A0A9J6EJ23</accession>
<feature type="region of interest" description="Disordered" evidence="1">
    <location>
        <begin position="135"/>
        <end position="200"/>
    </location>
</feature>
<comment type="caution">
    <text evidence="2">The sequence shown here is derived from an EMBL/GenBank/DDBJ whole genome shotgun (WGS) entry which is preliminary data.</text>
</comment>
<feature type="compositionally biased region" description="Polar residues" evidence="1">
    <location>
        <begin position="135"/>
        <end position="150"/>
    </location>
</feature>
<organism evidence="2 3">
    <name type="scientific">Rhipicephalus microplus</name>
    <name type="common">Cattle tick</name>
    <name type="synonym">Boophilus microplus</name>
    <dbReference type="NCBI Taxonomy" id="6941"/>
    <lineage>
        <taxon>Eukaryota</taxon>
        <taxon>Metazoa</taxon>
        <taxon>Ecdysozoa</taxon>
        <taxon>Arthropoda</taxon>
        <taxon>Chelicerata</taxon>
        <taxon>Arachnida</taxon>
        <taxon>Acari</taxon>
        <taxon>Parasitiformes</taxon>
        <taxon>Ixodida</taxon>
        <taxon>Ixodoidea</taxon>
        <taxon>Ixodidae</taxon>
        <taxon>Rhipicephalinae</taxon>
        <taxon>Rhipicephalus</taxon>
        <taxon>Boophilus</taxon>
    </lineage>
</organism>
<proteinExistence type="predicted"/>
<feature type="compositionally biased region" description="Basic and acidic residues" evidence="1">
    <location>
        <begin position="151"/>
        <end position="165"/>
    </location>
</feature>
<name>A0A9J6EJ23_RHIMP</name>
<feature type="region of interest" description="Disordered" evidence="1">
    <location>
        <begin position="72"/>
        <end position="91"/>
    </location>
</feature>
<dbReference type="AlphaFoldDB" id="A0A9J6EJ23"/>
<gene>
    <name evidence="2" type="ORF">HPB51_020713</name>
</gene>
<protein>
    <submittedName>
        <fullName evidence="2">Uncharacterized protein</fullName>
    </submittedName>
</protein>
<keyword evidence="3" id="KW-1185">Reference proteome</keyword>
<sequence>MSRTCLSQRLGSPTQPARAALLFQLPPFRMTATEISSAVARREAAPSAAAEPSLHPRDFPVRMEKNERQACNELQPQSRRTHMRATTGRRKCDAGTALTELRTSAYAPIPHGEVSALAKAAKARTLQLQSIRFVQTPSSHPSATCSTPDQGSKEKKKWVDGDEVARCPAQRGSPWTHSAIKEKPKTVARLKTPISRRGEE</sequence>
<reference evidence="2" key="2">
    <citation type="submission" date="2021-09" db="EMBL/GenBank/DDBJ databases">
        <authorList>
            <person name="Jia N."/>
            <person name="Wang J."/>
            <person name="Shi W."/>
            <person name="Du L."/>
            <person name="Sun Y."/>
            <person name="Zhan W."/>
            <person name="Jiang J."/>
            <person name="Wang Q."/>
            <person name="Zhang B."/>
            <person name="Ji P."/>
            <person name="Sakyi L.B."/>
            <person name="Cui X."/>
            <person name="Yuan T."/>
            <person name="Jiang B."/>
            <person name="Yang W."/>
            <person name="Lam T.T.-Y."/>
            <person name="Chang Q."/>
            <person name="Ding S."/>
            <person name="Wang X."/>
            <person name="Zhu J."/>
            <person name="Ruan X."/>
            <person name="Zhao L."/>
            <person name="Wei J."/>
            <person name="Que T."/>
            <person name="Du C."/>
            <person name="Cheng J."/>
            <person name="Dai P."/>
            <person name="Han X."/>
            <person name="Huang E."/>
            <person name="Gao Y."/>
            <person name="Liu J."/>
            <person name="Shao H."/>
            <person name="Ye R."/>
            <person name="Li L."/>
            <person name="Wei W."/>
            <person name="Wang X."/>
            <person name="Wang C."/>
            <person name="Huo Q."/>
            <person name="Li W."/>
            <person name="Guo W."/>
            <person name="Chen H."/>
            <person name="Chen S."/>
            <person name="Zhou L."/>
            <person name="Zhou L."/>
            <person name="Ni X."/>
            <person name="Tian J."/>
            <person name="Zhou Y."/>
            <person name="Sheng Y."/>
            <person name="Liu T."/>
            <person name="Pan Y."/>
            <person name="Xia L."/>
            <person name="Li J."/>
            <person name="Zhao F."/>
            <person name="Cao W."/>
        </authorList>
    </citation>
    <scope>NUCLEOTIDE SEQUENCE</scope>
    <source>
        <strain evidence="2">Rmic-2018</strain>
        <tissue evidence="2">Larvae</tissue>
    </source>
</reference>
<dbReference type="Proteomes" id="UP000821866">
    <property type="component" value="Chromosome 2"/>
</dbReference>
<reference evidence="2" key="1">
    <citation type="journal article" date="2020" name="Cell">
        <title>Large-Scale Comparative Analyses of Tick Genomes Elucidate Their Genetic Diversity and Vector Capacities.</title>
        <authorList>
            <consortium name="Tick Genome and Microbiome Consortium (TIGMIC)"/>
            <person name="Jia N."/>
            <person name="Wang J."/>
            <person name="Shi W."/>
            <person name="Du L."/>
            <person name="Sun Y."/>
            <person name="Zhan W."/>
            <person name="Jiang J.F."/>
            <person name="Wang Q."/>
            <person name="Zhang B."/>
            <person name="Ji P."/>
            <person name="Bell-Sakyi L."/>
            <person name="Cui X.M."/>
            <person name="Yuan T.T."/>
            <person name="Jiang B.G."/>
            <person name="Yang W.F."/>
            <person name="Lam T.T."/>
            <person name="Chang Q.C."/>
            <person name="Ding S.J."/>
            <person name="Wang X.J."/>
            <person name="Zhu J.G."/>
            <person name="Ruan X.D."/>
            <person name="Zhao L."/>
            <person name="Wei J.T."/>
            <person name="Ye R.Z."/>
            <person name="Que T.C."/>
            <person name="Du C.H."/>
            <person name="Zhou Y.H."/>
            <person name="Cheng J.X."/>
            <person name="Dai P.F."/>
            <person name="Guo W.B."/>
            <person name="Han X.H."/>
            <person name="Huang E.J."/>
            <person name="Li L.F."/>
            <person name="Wei W."/>
            <person name="Gao Y.C."/>
            <person name="Liu J.Z."/>
            <person name="Shao H.Z."/>
            <person name="Wang X."/>
            <person name="Wang C.C."/>
            <person name="Yang T.C."/>
            <person name="Huo Q.B."/>
            <person name="Li W."/>
            <person name="Chen H.Y."/>
            <person name="Chen S.E."/>
            <person name="Zhou L.G."/>
            <person name="Ni X.B."/>
            <person name="Tian J.H."/>
            <person name="Sheng Y."/>
            <person name="Liu T."/>
            <person name="Pan Y.S."/>
            <person name="Xia L.Y."/>
            <person name="Li J."/>
            <person name="Zhao F."/>
            <person name="Cao W.C."/>
        </authorList>
    </citation>
    <scope>NUCLEOTIDE SEQUENCE</scope>
    <source>
        <strain evidence="2">Rmic-2018</strain>
    </source>
</reference>
<dbReference type="EMBL" id="JABSTU010000004">
    <property type="protein sequence ID" value="KAH8034141.1"/>
    <property type="molecule type" value="Genomic_DNA"/>
</dbReference>
<feature type="compositionally biased region" description="Basic residues" evidence="1">
    <location>
        <begin position="79"/>
        <end position="89"/>
    </location>
</feature>